<dbReference type="EMBL" id="JARBHB010000001">
    <property type="protein sequence ID" value="KAJ8898105.1"/>
    <property type="molecule type" value="Genomic_DNA"/>
</dbReference>
<evidence type="ECO:0000256" key="2">
    <source>
        <dbReference type="SAM" id="SignalP"/>
    </source>
</evidence>
<feature type="compositionally biased region" description="Basic and acidic residues" evidence="1">
    <location>
        <begin position="528"/>
        <end position="542"/>
    </location>
</feature>
<reference evidence="3 4" key="1">
    <citation type="submission" date="2023-02" db="EMBL/GenBank/DDBJ databases">
        <title>LHISI_Scaffold_Assembly.</title>
        <authorList>
            <person name="Stuart O.P."/>
            <person name="Cleave R."/>
            <person name="Magrath M.J.L."/>
            <person name="Mikheyev A.S."/>
        </authorList>
    </citation>
    <scope>NUCLEOTIDE SEQUENCE [LARGE SCALE GENOMIC DNA]</scope>
    <source>
        <strain evidence="3">Daus_M_001</strain>
        <tissue evidence="3">Leg muscle</tissue>
    </source>
</reference>
<evidence type="ECO:0000313" key="3">
    <source>
        <dbReference type="EMBL" id="KAJ8898105.1"/>
    </source>
</evidence>
<evidence type="ECO:0000256" key="1">
    <source>
        <dbReference type="SAM" id="MobiDB-lite"/>
    </source>
</evidence>
<dbReference type="Proteomes" id="UP001159363">
    <property type="component" value="Chromosome 1"/>
</dbReference>
<accession>A0ABQ9IPK5</accession>
<gene>
    <name evidence="3" type="ORF">PR048_003465</name>
</gene>
<keyword evidence="2" id="KW-0732">Signal</keyword>
<feature type="chain" id="PRO_5047245497" evidence="2">
    <location>
        <begin position="16"/>
        <end position="716"/>
    </location>
</feature>
<comment type="caution">
    <text evidence="3">The sequence shown here is derived from an EMBL/GenBank/DDBJ whole genome shotgun (WGS) entry which is preliminary data.</text>
</comment>
<feature type="signal peptide" evidence="2">
    <location>
        <begin position="1"/>
        <end position="15"/>
    </location>
</feature>
<protein>
    <submittedName>
        <fullName evidence="3">Uncharacterized protein</fullName>
    </submittedName>
</protein>
<keyword evidence="4" id="KW-1185">Reference proteome</keyword>
<feature type="region of interest" description="Disordered" evidence="1">
    <location>
        <begin position="522"/>
        <end position="542"/>
    </location>
</feature>
<name>A0ABQ9IPK5_9NEOP</name>
<proteinExistence type="predicted"/>
<evidence type="ECO:0000313" key="4">
    <source>
        <dbReference type="Proteomes" id="UP001159363"/>
    </source>
</evidence>
<sequence length="716" mass="79241">MIAAGLFWLSLGVQSSGIEVVILRRRSIFTHTHTHTNTVHRPYRATTTQLACSLRRVRACETLFYILAPRRLSEARFHPQPPMYTPADIVLVCLARQLCASQSWAGLCGTPPLVHNGSQSQGITSIHTRGGSRREDWATRNDIGAVGDRQGSRSTARPGVSTSYCSCSGDKFLANKVKHNMPEEDIKDILWSSLQPRVVAKAAERRSRRDFLPSDIQRQLDFLKHGAAGKFVREPVLSKTVLSIRLCPELRPRKFQFPSGTSTSGIFGRIRLACSRCWGLVTAQIVMRSPPCAGVPDGLTALETPAPAAASGWQDCLAPVPAAGGGGRGGTDAAAAERLHPSAPLRSLPPTTGPASAGPRTSTLYKGQLVLNTHFCGESLLVATRKLPQGVSTHHDPIQGTCLLKERHAYLTMSVWQAQDASYENSHQSDPVSIPGRVASGFPYVGMMPHDAVGQRVFSVISHFPALAFQCYSILTSLRPHRLSRPRNELTTDVRKFVVNRYSKSCLSVTWQHVKARQDTSSSSSVCRSDESSSTTEKEVVRRGREGSFALPPAVPAANYSISFYISRIQHPAARTYARVPVLLVGGGGSRHLQLLTRLARESRAVMLLQQACWPDCYVQQQACWPDCYVQQQACWPDCYVQQQACWPDCYVQQQACWPDCYVQQQACWPDCYVQQQACWPDCYVQQQACWPDCYVQQKACWLDCESTNVPHEEVE</sequence>
<organism evidence="3 4">
    <name type="scientific">Dryococelus australis</name>
    <dbReference type="NCBI Taxonomy" id="614101"/>
    <lineage>
        <taxon>Eukaryota</taxon>
        <taxon>Metazoa</taxon>
        <taxon>Ecdysozoa</taxon>
        <taxon>Arthropoda</taxon>
        <taxon>Hexapoda</taxon>
        <taxon>Insecta</taxon>
        <taxon>Pterygota</taxon>
        <taxon>Neoptera</taxon>
        <taxon>Polyneoptera</taxon>
        <taxon>Phasmatodea</taxon>
        <taxon>Verophasmatodea</taxon>
        <taxon>Anareolatae</taxon>
        <taxon>Phasmatidae</taxon>
        <taxon>Eurycanthinae</taxon>
        <taxon>Dryococelus</taxon>
    </lineage>
</organism>